<sequence length="345" mass="36467">MSATKSLPKTYKAIVVESKGADFKIVDRELKMPGANEVLVKTEACGICHSDSIGKDGHWPVPYPLVVGHEIVGRIVAVGSDVKSHKVGARVGSGWEGGHCHVCTSCRKGAFACCEQGSINGIKKDGGYAEYVLINQESVVRVPEELDAAEVAPLLCAGVTVFRAMKATEVKPGEVVAIQGIGGLGHLAIQFARQAGYYVVALSTSDDKKDLAFKLGAHEFIGTKDASKQVEALQKLGGAKVILATAPHGDSIGAVVPGLGLDGTLLVVAAAGPIKVDVNQMIAKRTGVRAWASGSAIDSEETITFAQRSGVKCLVERFTMDKVQEGYDKMMSNKARFRSVLVFDQ</sequence>
<dbReference type="InterPro" id="IPR020843">
    <property type="entry name" value="ER"/>
</dbReference>
<evidence type="ECO:0000256" key="6">
    <source>
        <dbReference type="ARBA" id="ARBA00023027"/>
    </source>
</evidence>
<name>A0AAD5XT22_9FUNG</name>
<dbReference type="InterPro" id="IPR013149">
    <property type="entry name" value="ADH-like_C"/>
</dbReference>
<dbReference type="SMART" id="SM00829">
    <property type="entry name" value="PKS_ER"/>
    <property type="match status" value="1"/>
</dbReference>
<dbReference type="Gene3D" id="3.90.180.10">
    <property type="entry name" value="Medium-chain alcohol dehydrogenases, catalytic domain"/>
    <property type="match status" value="1"/>
</dbReference>
<accession>A0AAD5XT22</accession>
<evidence type="ECO:0000313" key="10">
    <source>
        <dbReference type="Proteomes" id="UP001212152"/>
    </source>
</evidence>
<dbReference type="PROSITE" id="PS00059">
    <property type="entry name" value="ADH_ZINC"/>
    <property type="match status" value="1"/>
</dbReference>
<dbReference type="InterPro" id="IPR013154">
    <property type="entry name" value="ADH-like_N"/>
</dbReference>
<feature type="domain" description="Enoyl reductase (ER)" evidence="8">
    <location>
        <begin position="20"/>
        <end position="341"/>
    </location>
</feature>
<protein>
    <recommendedName>
        <fullName evidence="8">Enoyl reductase (ER) domain-containing protein</fullName>
    </recommendedName>
</protein>
<evidence type="ECO:0000256" key="2">
    <source>
        <dbReference type="ARBA" id="ARBA00008072"/>
    </source>
</evidence>
<evidence type="ECO:0000256" key="1">
    <source>
        <dbReference type="ARBA" id="ARBA00001947"/>
    </source>
</evidence>
<evidence type="ECO:0000313" key="9">
    <source>
        <dbReference type="EMBL" id="KAJ3181805.1"/>
    </source>
</evidence>
<gene>
    <name evidence="9" type="ORF">HDU87_000824</name>
</gene>
<dbReference type="Pfam" id="PF08240">
    <property type="entry name" value="ADH_N"/>
    <property type="match status" value="1"/>
</dbReference>
<comment type="cofactor">
    <cofactor evidence="1 7">
        <name>Zn(2+)</name>
        <dbReference type="ChEBI" id="CHEBI:29105"/>
    </cofactor>
</comment>
<proteinExistence type="inferred from homology"/>
<dbReference type="InterPro" id="IPR011032">
    <property type="entry name" value="GroES-like_sf"/>
</dbReference>
<evidence type="ECO:0000256" key="4">
    <source>
        <dbReference type="ARBA" id="ARBA00022833"/>
    </source>
</evidence>
<dbReference type="EMBL" id="JADGJQ010000011">
    <property type="protein sequence ID" value="KAJ3181805.1"/>
    <property type="molecule type" value="Genomic_DNA"/>
</dbReference>
<keyword evidence="3 7" id="KW-0479">Metal-binding</keyword>
<evidence type="ECO:0000256" key="3">
    <source>
        <dbReference type="ARBA" id="ARBA00022723"/>
    </source>
</evidence>
<keyword evidence="10" id="KW-1185">Reference proteome</keyword>
<keyword evidence="6" id="KW-0520">NAD</keyword>
<dbReference type="InterPro" id="IPR036291">
    <property type="entry name" value="NAD(P)-bd_dom_sf"/>
</dbReference>
<dbReference type="SUPFAM" id="SSF50129">
    <property type="entry name" value="GroES-like"/>
    <property type="match status" value="1"/>
</dbReference>
<dbReference type="Proteomes" id="UP001212152">
    <property type="component" value="Unassembled WGS sequence"/>
</dbReference>
<evidence type="ECO:0000259" key="8">
    <source>
        <dbReference type="SMART" id="SM00829"/>
    </source>
</evidence>
<dbReference type="Gene3D" id="3.40.50.720">
    <property type="entry name" value="NAD(P)-binding Rossmann-like Domain"/>
    <property type="match status" value="1"/>
</dbReference>
<dbReference type="SUPFAM" id="SSF51735">
    <property type="entry name" value="NAD(P)-binding Rossmann-fold domains"/>
    <property type="match status" value="1"/>
</dbReference>
<comment type="caution">
    <text evidence="9">The sequence shown here is derived from an EMBL/GenBank/DDBJ whole genome shotgun (WGS) entry which is preliminary data.</text>
</comment>
<dbReference type="FunFam" id="3.40.50.720:FF:000039">
    <property type="entry name" value="Alcohol dehydrogenase AdhP"/>
    <property type="match status" value="1"/>
</dbReference>
<evidence type="ECO:0000256" key="7">
    <source>
        <dbReference type="RuleBase" id="RU361277"/>
    </source>
</evidence>
<dbReference type="InterPro" id="IPR002328">
    <property type="entry name" value="ADH_Zn_CS"/>
</dbReference>
<dbReference type="GO" id="GO:0004022">
    <property type="term" value="F:alcohol dehydrogenase (NAD+) activity"/>
    <property type="evidence" value="ECO:0007669"/>
    <property type="project" value="TreeGrafter"/>
</dbReference>
<evidence type="ECO:0000256" key="5">
    <source>
        <dbReference type="ARBA" id="ARBA00023002"/>
    </source>
</evidence>
<dbReference type="PANTHER" id="PTHR42940:SF7">
    <property type="entry name" value="ALCOHOL DEHYDROGENASE-LIKE N-TERMINAL DOMAIN-CONTAINING PROTEIN"/>
    <property type="match status" value="1"/>
</dbReference>
<dbReference type="GO" id="GO:0008270">
    <property type="term" value="F:zinc ion binding"/>
    <property type="evidence" value="ECO:0007669"/>
    <property type="project" value="InterPro"/>
</dbReference>
<dbReference type="Pfam" id="PF00107">
    <property type="entry name" value="ADH_zinc_N"/>
    <property type="match status" value="1"/>
</dbReference>
<comment type="similarity">
    <text evidence="2 7">Belongs to the zinc-containing alcohol dehydrogenase family.</text>
</comment>
<reference evidence="9" key="1">
    <citation type="submission" date="2020-05" db="EMBL/GenBank/DDBJ databases">
        <title>Phylogenomic resolution of chytrid fungi.</title>
        <authorList>
            <person name="Stajich J.E."/>
            <person name="Amses K."/>
            <person name="Simmons R."/>
            <person name="Seto K."/>
            <person name="Myers J."/>
            <person name="Bonds A."/>
            <person name="Quandt C.A."/>
            <person name="Barry K."/>
            <person name="Liu P."/>
            <person name="Grigoriev I."/>
            <person name="Longcore J.E."/>
            <person name="James T.Y."/>
        </authorList>
    </citation>
    <scope>NUCLEOTIDE SEQUENCE</scope>
    <source>
        <strain evidence="9">JEL0379</strain>
    </source>
</reference>
<keyword evidence="5" id="KW-0560">Oxidoreductase</keyword>
<dbReference type="AlphaFoldDB" id="A0AAD5XT22"/>
<dbReference type="GO" id="GO:0005737">
    <property type="term" value="C:cytoplasm"/>
    <property type="evidence" value="ECO:0007669"/>
    <property type="project" value="TreeGrafter"/>
</dbReference>
<keyword evidence="4 7" id="KW-0862">Zinc</keyword>
<dbReference type="PANTHER" id="PTHR42940">
    <property type="entry name" value="ALCOHOL DEHYDROGENASE 1-RELATED"/>
    <property type="match status" value="1"/>
</dbReference>
<organism evidence="9 10">
    <name type="scientific">Geranomyces variabilis</name>
    <dbReference type="NCBI Taxonomy" id="109894"/>
    <lineage>
        <taxon>Eukaryota</taxon>
        <taxon>Fungi</taxon>
        <taxon>Fungi incertae sedis</taxon>
        <taxon>Chytridiomycota</taxon>
        <taxon>Chytridiomycota incertae sedis</taxon>
        <taxon>Chytridiomycetes</taxon>
        <taxon>Spizellomycetales</taxon>
        <taxon>Powellomycetaceae</taxon>
        <taxon>Geranomyces</taxon>
    </lineage>
</organism>